<dbReference type="Proteomes" id="UP000593564">
    <property type="component" value="Unassembled WGS sequence"/>
</dbReference>
<proteinExistence type="predicted"/>
<feature type="compositionally biased region" description="Polar residues" evidence="1">
    <location>
        <begin position="57"/>
        <end position="70"/>
    </location>
</feature>
<keyword evidence="3" id="KW-1185">Reference proteome</keyword>
<dbReference type="PANTHER" id="PTHR35701">
    <property type="entry name" value="OS11G0148400 PROTEIN"/>
    <property type="match status" value="1"/>
</dbReference>
<gene>
    <name evidence="2" type="ORF">HYC85_031366</name>
</gene>
<accession>A0A7J7FQE3</accession>
<dbReference type="PANTHER" id="PTHR35701:SF1">
    <property type="entry name" value="OS11G0148400 PROTEIN"/>
    <property type="match status" value="1"/>
</dbReference>
<dbReference type="AlphaFoldDB" id="A0A7J7FQE3"/>
<evidence type="ECO:0000313" key="2">
    <source>
        <dbReference type="EMBL" id="KAF5930493.1"/>
    </source>
</evidence>
<feature type="region of interest" description="Disordered" evidence="1">
    <location>
        <begin position="57"/>
        <end position="95"/>
    </location>
</feature>
<evidence type="ECO:0000313" key="3">
    <source>
        <dbReference type="Proteomes" id="UP000593564"/>
    </source>
</evidence>
<feature type="compositionally biased region" description="Polar residues" evidence="1">
    <location>
        <begin position="82"/>
        <end position="94"/>
    </location>
</feature>
<reference evidence="3" key="1">
    <citation type="journal article" date="2020" name="Nat. Commun.">
        <title>Genome assembly of wild tea tree DASZ reveals pedigree and selection history of tea varieties.</title>
        <authorList>
            <person name="Zhang W."/>
            <person name="Zhang Y."/>
            <person name="Qiu H."/>
            <person name="Guo Y."/>
            <person name="Wan H."/>
            <person name="Zhang X."/>
            <person name="Scossa F."/>
            <person name="Alseekh S."/>
            <person name="Zhang Q."/>
            <person name="Wang P."/>
            <person name="Xu L."/>
            <person name="Schmidt M.H."/>
            <person name="Jia X."/>
            <person name="Li D."/>
            <person name="Zhu A."/>
            <person name="Guo F."/>
            <person name="Chen W."/>
            <person name="Ni D."/>
            <person name="Usadel B."/>
            <person name="Fernie A.R."/>
            <person name="Wen W."/>
        </authorList>
    </citation>
    <scope>NUCLEOTIDE SEQUENCE [LARGE SCALE GENOMIC DNA]</scope>
    <source>
        <strain evidence="3">cv. G240</strain>
    </source>
</reference>
<protein>
    <submittedName>
        <fullName evidence="2">Uncharacterized protein</fullName>
    </submittedName>
</protein>
<name>A0A7J7FQE3_CAMSI</name>
<reference evidence="2 3" key="2">
    <citation type="submission" date="2020-07" db="EMBL/GenBank/DDBJ databases">
        <title>Genome assembly of wild tea tree DASZ reveals pedigree and selection history of tea varieties.</title>
        <authorList>
            <person name="Zhang W."/>
        </authorList>
    </citation>
    <scope>NUCLEOTIDE SEQUENCE [LARGE SCALE GENOMIC DNA]</scope>
    <source>
        <strain evidence="3">cv. G240</strain>
        <tissue evidence="2">Leaf</tissue>
    </source>
</reference>
<organism evidence="2 3">
    <name type="scientific">Camellia sinensis</name>
    <name type="common">Tea plant</name>
    <name type="synonym">Thea sinensis</name>
    <dbReference type="NCBI Taxonomy" id="4442"/>
    <lineage>
        <taxon>Eukaryota</taxon>
        <taxon>Viridiplantae</taxon>
        <taxon>Streptophyta</taxon>
        <taxon>Embryophyta</taxon>
        <taxon>Tracheophyta</taxon>
        <taxon>Spermatophyta</taxon>
        <taxon>Magnoliopsida</taxon>
        <taxon>eudicotyledons</taxon>
        <taxon>Gunneridae</taxon>
        <taxon>Pentapetalae</taxon>
        <taxon>asterids</taxon>
        <taxon>Ericales</taxon>
        <taxon>Theaceae</taxon>
        <taxon>Camellia</taxon>
    </lineage>
</organism>
<evidence type="ECO:0000256" key="1">
    <source>
        <dbReference type="SAM" id="MobiDB-lite"/>
    </source>
</evidence>
<dbReference type="EMBL" id="JACBKZ010000015">
    <property type="protein sequence ID" value="KAF5930493.1"/>
    <property type="molecule type" value="Genomic_DNA"/>
</dbReference>
<comment type="caution">
    <text evidence="2">The sequence shown here is derived from an EMBL/GenBank/DDBJ whole genome shotgun (WGS) entry which is preliminary data.</text>
</comment>
<sequence length="143" mass="16009">MVDTKAEKDDDKGFGDFTFASFANHALHSDQIYGRKSTVNYNDDEWGNFVESPLQSELSSGLSTTQSLPNPSKPFDPFGFFPNQSNTPSQSATSPIELVLSHSGSKKTQWMKPGSSSGEIRSRFCKIVMKKNKKKQKNKINFY</sequence>